<dbReference type="Proteomes" id="UP001152885">
    <property type="component" value="Unassembled WGS sequence"/>
</dbReference>
<dbReference type="SUPFAM" id="SSF50494">
    <property type="entry name" value="Trypsin-like serine proteases"/>
    <property type="match status" value="1"/>
</dbReference>
<evidence type="ECO:0000256" key="1">
    <source>
        <dbReference type="SAM" id="MobiDB-lite"/>
    </source>
</evidence>
<sequence>MKRFLTRSSRRSDDKENIDDNTNSSGVMMPTKSNQSDNSHDSIRDLRPIFNKNEKTPQYFDMNLNPSISITNSKPMTITSSYKDSLFSSRQSYSTNQSLPNTANSKRQQNYEYGQPLQILNIVEEDISDSGDIVNEKLGQLFQDLSYITSQFNNSLTNLSASVIDSIDCLKSFTNYVNTLNFDTNITTYNNSSLRKIFKIYLNYYDNLLKDDVYIKLKLLLVKHFDEFIKTINKDVIIDPDVILKPINYAIGSNKDHLPNEDKLMNIIDKMITTTQPFKEQNGSFIAPITRGLSPDLNILCLYFGYPNPSEYHYKQAQTLHDLYDDVHILVMKNKIELAATSKFKFPFRVPLDVNSPPISISISTDNSNKISGTLGGYIYPKINLQKQPKLKSYANSKFAISCGHVCLDTSNPSNYPHISAPSTSLISMYKNALVQQYKNTNQNDIESKQAYYKAIEEIGDLFPMKRSKTNKTETELRNLPQVRFGQIIWGERTLINLNLKNEISGLQEKKLSDLAIIKVNKSINCHNFLGDDVPWMEYDPSLIYENLYIRKVLNLKRYIPKHIDENINEIDSNVSEMDEINSYYGVPVFKYGSTTKYTRGYLNGIKLVYWLDGAIHSSEFIVNSLESNSCFASGGDSGSWILTKLQELNNAKGLGVIGMLHSYDGEYKQFGLFTPMNEILNRLKEVTNIEWGVLGCEEEKSKDINDDMIDESILD</sequence>
<proteinExistence type="predicted"/>
<dbReference type="OrthoDB" id="4096087at2759"/>
<feature type="compositionally biased region" description="Polar residues" evidence="1">
    <location>
        <begin position="20"/>
        <end position="37"/>
    </location>
</feature>
<organism evidence="2 3">
    <name type="scientific">Candida verbasci</name>
    <dbReference type="NCBI Taxonomy" id="1227364"/>
    <lineage>
        <taxon>Eukaryota</taxon>
        <taxon>Fungi</taxon>
        <taxon>Dikarya</taxon>
        <taxon>Ascomycota</taxon>
        <taxon>Saccharomycotina</taxon>
        <taxon>Pichiomycetes</taxon>
        <taxon>Debaryomycetaceae</taxon>
        <taxon>Candida/Lodderomyces clade</taxon>
        <taxon>Candida</taxon>
    </lineage>
</organism>
<accession>A0A9W4X887</accession>
<protein>
    <recommendedName>
        <fullName evidence="4">SPS-sensor serine protease component SSY5</fullName>
    </recommendedName>
</protein>
<name>A0A9W4X887_9ASCO</name>
<comment type="caution">
    <text evidence="2">The sequence shown here is derived from an EMBL/GenBank/DDBJ whole genome shotgun (WGS) entry which is preliminary data.</text>
</comment>
<evidence type="ECO:0008006" key="4">
    <source>
        <dbReference type="Google" id="ProtNLM"/>
    </source>
</evidence>
<feature type="region of interest" description="Disordered" evidence="1">
    <location>
        <begin position="1"/>
        <end position="43"/>
    </location>
</feature>
<dbReference type="Pfam" id="PF08192">
    <property type="entry name" value="Peptidase_S64"/>
    <property type="match status" value="1"/>
</dbReference>
<evidence type="ECO:0000313" key="2">
    <source>
        <dbReference type="EMBL" id="CAI5755969.1"/>
    </source>
</evidence>
<evidence type="ECO:0000313" key="3">
    <source>
        <dbReference type="Proteomes" id="UP001152885"/>
    </source>
</evidence>
<dbReference type="InterPro" id="IPR012985">
    <property type="entry name" value="Peptidase_S64_Ssy5"/>
</dbReference>
<dbReference type="EMBL" id="CANTUO010000001">
    <property type="protein sequence ID" value="CAI5755969.1"/>
    <property type="molecule type" value="Genomic_DNA"/>
</dbReference>
<keyword evidence="3" id="KW-1185">Reference proteome</keyword>
<reference evidence="2" key="1">
    <citation type="submission" date="2022-12" db="EMBL/GenBank/DDBJ databases">
        <authorList>
            <person name="Brejova B."/>
        </authorList>
    </citation>
    <scope>NUCLEOTIDE SEQUENCE</scope>
</reference>
<dbReference type="AlphaFoldDB" id="A0A9W4X887"/>
<gene>
    <name evidence="2" type="ORF">CANVERA_P0486</name>
</gene>
<dbReference type="InterPro" id="IPR009003">
    <property type="entry name" value="Peptidase_S1_PA"/>
</dbReference>